<evidence type="ECO:0000256" key="3">
    <source>
        <dbReference type="ARBA" id="ARBA00023163"/>
    </source>
</evidence>
<dbReference type="InterPro" id="IPR009057">
    <property type="entry name" value="Homeodomain-like_sf"/>
</dbReference>
<keyword evidence="3" id="KW-0804">Transcription</keyword>
<dbReference type="Gene3D" id="1.10.357.10">
    <property type="entry name" value="Tetracycline Repressor, domain 2"/>
    <property type="match status" value="1"/>
</dbReference>
<dbReference type="SUPFAM" id="SSF48498">
    <property type="entry name" value="Tetracyclin repressor-like, C-terminal domain"/>
    <property type="match status" value="1"/>
</dbReference>
<evidence type="ECO:0000256" key="1">
    <source>
        <dbReference type="ARBA" id="ARBA00023015"/>
    </source>
</evidence>
<dbReference type="Pfam" id="PF00440">
    <property type="entry name" value="TetR_N"/>
    <property type="match status" value="1"/>
</dbReference>
<reference evidence="7" key="1">
    <citation type="journal article" date="2019" name="Int. J. Syst. Evol. Microbiol.">
        <title>The Global Catalogue of Microorganisms (GCM) 10K type strain sequencing project: providing services to taxonomists for standard genome sequencing and annotation.</title>
        <authorList>
            <consortium name="The Broad Institute Genomics Platform"/>
            <consortium name="The Broad Institute Genome Sequencing Center for Infectious Disease"/>
            <person name="Wu L."/>
            <person name="Ma J."/>
        </authorList>
    </citation>
    <scope>NUCLEOTIDE SEQUENCE [LARGE SCALE GENOMIC DNA]</scope>
    <source>
        <strain evidence="7">JCM 17066</strain>
    </source>
</reference>
<evidence type="ECO:0000256" key="4">
    <source>
        <dbReference type="PROSITE-ProRule" id="PRU00335"/>
    </source>
</evidence>
<feature type="domain" description="HTH tetR-type" evidence="5">
    <location>
        <begin position="6"/>
        <end position="66"/>
    </location>
</feature>
<proteinExistence type="predicted"/>
<dbReference type="InterPro" id="IPR036271">
    <property type="entry name" value="Tet_transcr_reg_TetR-rel_C_sf"/>
</dbReference>
<feature type="DNA-binding region" description="H-T-H motif" evidence="4">
    <location>
        <begin position="29"/>
        <end position="48"/>
    </location>
</feature>
<gene>
    <name evidence="6" type="ORF">ACFPM8_07885</name>
</gene>
<dbReference type="SUPFAM" id="SSF46689">
    <property type="entry name" value="Homeodomain-like"/>
    <property type="match status" value="1"/>
</dbReference>
<keyword evidence="1" id="KW-0805">Transcription regulation</keyword>
<comment type="caution">
    <text evidence="6">The sequence shown here is derived from an EMBL/GenBank/DDBJ whole genome shotgun (WGS) entry which is preliminary data.</text>
</comment>
<dbReference type="EMBL" id="JBHSMT010000013">
    <property type="protein sequence ID" value="MFC5473878.1"/>
    <property type="molecule type" value="Genomic_DNA"/>
</dbReference>
<evidence type="ECO:0000313" key="6">
    <source>
        <dbReference type="EMBL" id="MFC5473878.1"/>
    </source>
</evidence>
<evidence type="ECO:0000256" key="2">
    <source>
        <dbReference type="ARBA" id="ARBA00023125"/>
    </source>
</evidence>
<dbReference type="InterPro" id="IPR011075">
    <property type="entry name" value="TetR_C"/>
</dbReference>
<accession>A0ABW0M6S7</accession>
<dbReference type="RefSeq" id="WP_378996798.1">
    <property type="nucleotide sequence ID" value="NZ_JBHSMT010000013.1"/>
</dbReference>
<evidence type="ECO:0000259" key="5">
    <source>
        <dbReference type="PROSITE" id="PS50977"/>
    </source>
</evidence>
<keyword evidence="2 4" id="KW-0238">DNA-binding</keyword>
<dbReference type="PROSITE" id="PS50977">
    <property type="entry name" value="HTH_TETR_2"/>
    <property type="match status" value="1"/>
</dbReference>
<name>A0ABW0M6S7_9BURK</name>
<dbReference type="InterPro" id="IPR001647">
    <property type="entry name" value="HTH_TetR"/>
</dbReference>
<dbReference type="Proteomes" id="UP001596045">
    <property type="component" value="Unassembled WGS sequence"/>
</dbReference>
<dbReference type="Pfam" id="PF16925">
    <property type="entry name" value="TetR_C_13"/>
    <property type="match status" value="1"/>
</dbReference>
<dbReference type="PANTHER" id="PTHR47506:SF6">
    <property type="entry name" value="HTH-TYPE TRANSCRIPTIONAL REPRESSOR NEMR"/>
    <property type="match status" value="1"/>
</dbReference>
<keyword evidence="7" id="KW-1185">Reference proteome</keyword>
<organism evidence="6 7">
    <name type="scientific">Paraherbaspirillum soli</name>
    <dbReference type="NCBI Taxonomy" id="631222"/>
    <lineage>
        <taxon>Bacteria</taxon>
        <taxon>Pseudomonadati</taxon>
        <taxon>Pseudomonadota</taxon>
        <taxon>Betaproteobacteria</taxon>
        <taxon>Burkholderiales</taxon>
        <taxon>Oxalobacteraceae</taxon>
        <taxon>Paraherbaspirillum</taxon>
    </lineage>
</organism>
<protein>
    <submittedName>
        <fullName evidence="6">TetR/AcrR family transcriptional regulator</fullName>
    </submittedName>
</protein>
<dbReference type="PRINTS" id="PR00455">
    <property type="entry name" value="HTHTETR"/>
</dbReference>
<sequence length="204" mass="22400">MRASYDTTRRHILDAGHKIIVVKGFAGVGLSEILSAAEIPKGSFYHYFGSKEQYGRALMEQYVGDYLLALDGVLQPLPDTATPEPARERLLRYWGHWLESQSCSDASGKCLIVKLGAEVADLSDDMRMVLCNGTRQVVTRLAACIAEGVADGSLRTELEPQQTAQMLYQLWLGASLLAKIQRDRSGLQNAMDTTLNVLAQPPVS</sequence>
<dbReference type="PANTHER" id="PTHR47506">
    <property type="entry name" value="TRANSCRIPTIONAL REGULATORY PROTEIN"/>
    <property type="match status" value="1"/>
</dbReference>
<evidence type="ECO:0000313" key="7">
    <source>
        <dbReference type="Proteomes" id="UP001596045"/>
    </source>
</evidence>